<comment type="caution">
    <text evidence="1">The sequence shown here is derived from an EMBL/GenBank/DDBJ whole genome shotgun (WGS) entry which is preliminary data.</text>
</comment>
<organism evidence="1 2">
    <name type="scientific">Actinophytocola algeriensis</name>
    <dbReference type="NCBI Taxonomy" id="1768010"/>
    <lineage>
        <taxon>Bacteria</taxon>
        <taxon>Bacillati</taxon>
        <taxon>Actinomycetota</taxon>
        <taxon>Actinomycetes</taxon>
        <taxon>Pseudonocardiales</taxon>
        <taxon>Pseudonocardiaceae</taxon>
    </lineage>
</organism>
<dbReference type="AlphaFoldDB" id="A0A7W7QEJ6"/>
<dbReference type="Proteomes" id="UP000520767">
    <property type="component" value="Unassembled WGS sequence"/>
</dbReference>
<proteinExistence type="predicted"/>
<evidence type="ECO:0000313" key="1">
    <source>
        <dbReference type="EMBL" id="MBB4912167.1"/>
    </source>
</evidence>
<accession>A0A7W7QEJ6</accession>
<reference evidence="1 2" key="1">
    <citation type="submission" date="2020-08" db="EMBL/GenBank/DDBJ databases">
        <title>Genomic Encyclopedia of Type Strains, Phase III (KMG-III): the genomes of soil and plant-associated and newly described type strains.</title>
        <authorList>
            <person name="Whitman W."/>
        </authorList>
    </citation>
    <scope>NUCLEOTIDE SEQUENCE [LARGE SCALE GENOMIC DNA]</scope>
    <source>
        <strain evidence="1 2">CECT 8960</strain>
    </source>
</reference>
<name>A0A7W7QEJ6_9PSEU</name>
<sequence>MRTLVWTALCVLIAFHGNAELATTGIVVLAVAGGFTTRSSGPGSHRPWPASASG</sequence>
<gene>
    <name evidence="1" type="ORF">FHR82_008438</name>
</gene>
<keyword evidence="2" id="KW-1185">Reference proteome</keyword>
<evidence type="ECO:0000313" key="2">
    <source>
        <dbReference type="Proteomes" id="UP000520767"/>
    </source>
</evidence>
<protein>
    <submittedName>
        <fullName evidence="1">Uncharacterized protein</fullName>
    </submittedName>
</protein>
<dbReference type="RefSeq" id="WP_184816178.1">
    <property type="nucleotide sequence ID" value="NZ_JACHJQ010000012.1"/>
</dbReference>
<dbReference type="EMBL" id="JACHJQ010000012">
    <property type="protein sequence ID" value="MBB4912167.1"/>
    <property type="molecule type" value="Genomic_DNA"/>
</dbReference>